<keyword evidence="4" id="KW-1185">Reference proteome</keyword>
<evidence type="ECO:0000256" key="1">
    <source>
        <dbReference type="SAM" id="Phobius"/>
    </source>
</evidence>
<evidence type="ECO:0000313" key="3">
    <source>
        <dbReference type="EMBL" id="MEB3521013.1"/>
    </source>
</evidence>
<accession>A0ABU6B8W9</accession>
<dbReference type="RefSeq" id="WP_320909836.1">
    <property type="nucleotide sequence ID" value="NZ_JAYKTO010000002.1"/>
</dbReference>
<comment type="caution">
    <text evidence="2">The sequence shown here is derived from an EMBL/GenBank/DDBJ whole genome shotgun (WGS) entry which is preliminary data.</text>
</comment>
<gene>
    <name evidence="2" type="ORF">SM122_06455</name>
    <name evidence="3" type="ORF">SM122_10685</name>
</gene>
<dbReference type="EMBL" id="JAYKTO010000002">
    <property type="protein sequence ID" value="MEB3520229.1"/>
    <property type="molecule type" value="Genomic_DNA"/>
</dbReference>
<feature type="transmembrane region" description="Helical" evidence="1">
    <location>
        <begin position="80"/>
        <end position="98"/>
    </location>
</feature>
<keyword evidence="1" id="KW-0812">Transmembrane</keyword>
<dbReference type="EMBL" id="JAYKTO010000002">
    <property type="protein sequence ID" value="MEB3521013.1"/>
    <property type="molecule type" value="Genomic_DNA"/>
</dbReference>
<keyword evidence="1" id="KW-1133">Transmembrane helix</keyword>
<protein>
    <submittedName>
        <fullName evidence="2">Uncharacterized protein</fullName>
    </submittedName>
</protein>
<organism evidence="2 4">
    <name type="scientific">Streptococcus gingivalis</name>
    <dbReference type="NCBI Taxonomy" id="3111861"/>
    <lineage>
        <taxon>Bacteria</taxon>
        <taxon>Bacillati</taxon>
        <taxon>Bacillota</taxon>
        <taxon>Bacilli</taxon>
        <taxon>Lactobacillales</taxon>
        <taxon>Streptococcaceae</taxon>
        <taxon>Streptococcus</taxon>
    </lineage>
</organism>
<proteinExistence type="predicted"/>
<name>A0ABU6B8W9_9STRE</name>
<dbReference type="Proteomes" id="UP001308656">
    <property type="component" value="Unassembled WGS sequence"/>
</dbReference>
<reference evidence="2 4" key="1">
    <citation type="submission" date="2024-01" db="EMBL/GenBank/DDBJ databases">
        <title>Description of Streptococcus dentalis sp. nov., Streptococcus gingivalis sp. nov., Streptococcus lingualis sp. nov. isolated from human oral cavity.</title>
        <authorList>
            <person name="Choi Y.S."/>
            <person name="Goo B.J."/>
            <person name="Bae J.W."/>
        </authorList>
    </citation>
    <scope>NUCLEOTIDE SEQUENCE [LARGE SCALE GENOMIC DNA]</scope>
    <source>
        <strain evidence="2 4">S2</strain>
    </source>
</reference>
<sequence>MDLEQARLKLKCEHCKNDIILTFHTQRCPKCGFRFNPDEVKQIFYDYESHVENSKATQVGNALDGCGTALQGCGQSLSSLGCLIMIILLLIPLLHFIFSLM</sequence>
<evidence type="ECO:0000313" key="4">
    <source>
        <dbReference type="Proteomes" id="UP001308656"/>
    </source>
</evidence>
<evidence type="ECO:0000313" key="2">
    <source>
        <dbReference type="EMBL" id="MEB3520229.1"/>
    </source>
</evidence>
<keyword evidence="1" id="KW-0472">Membrane</keyword>